<dbReference type="AlphaFoldDB" id="A0A225V5W9"/>
<gene>
    <name evidence="2" type="ORF">PHMEG_00028709</name>
</gene>
<reference evidence="3" key="1">
    <citation type="submission" date="2017-03" db="EMBL/GenBank/DDBJ databases">
        <title>Phytopthora megakarya and P. palmivora, two closely related causual agents of cacao black pod achieved similar genome size and gene model numbers by different mechanisms.</title>
        <authorList>
            <person name="Ali S."/>
            <person name="Shao J."/>
            <person name="Larry D.J."/>
            <person name="Kronmiller B."/>
            <person name="Shen D."/>
            <person name="Strem M.D."/>
            <person name="Melnick R.L."/>
            <person name="Guiltinan M.J."/>
            <person name="Tyler B.M."/>
            <person name="Meinhardt L.W."/>
            <person name="Bailey B.A."/>
        </authorList>
    </citation>
    <scope>NUCLEOTIDE SEQUENCE [LARGE SCALE GENOMIC DNA]</scope>
    <source>
        <strain evidence="3">zdho120</strain>
    </source>
</reference>
<evidence type="ECO:0000313" key="3">
    <source>
        <dbReference type="Proteomes" id="UP000198211"/>
    </source>
</evidence>
<organism evidence="2 3">
    <name type="scientific">Phytophthora megakarya</name>
    <dbReference type="NCBI Taxonomy" id="4795"/>
    <lineage>
        <taxon>Eukaryota</taxon>
        <taxon>Sar</taxon>
        <taxon>Stramenopiles</taxon>
        <taxon>Oomycota</taxon>
        <taxon>Peronosporomycetes</taxon>
        <taxon>Peronosporales</taxon>
        <taxon>Peronosporaceae</taxon>
        <taxon>Phytophthora</taxon>
    </lineage>
</organism>
<proteinExistence type="predicted"/>
<dbReference type="Pfam" id="PF13843">
    <property type="entry name" value="DDE_Tnp_1_7"/>
    <property type="match status" value="1"/>
</dbReference>
<dbReference type="EMBL" id="NBNE01007840">
    <property type="protein sequence ID" value="OWZ00167.1"/>
    <property type="molecule type" value="Genomic_DNA"/>
</dbReference>
<feature type="domain" description="PiggyBac transposable element-derived protein" evidence="1">
    <location>
        <begin position="1"/>
        <end position="62"/>
    </location>
</feature>
<protein>
    <recommendedName>
        <fullName evidence="1">PiggyBac transposable element-derived protein domain-containing protein</fullName>
    </recommendedName>
</protein>
<evidence type="ECO:0000259" key="1">
    <source>
        <dbReference type="Pfam" id="PF13843"/>
    </source>
</evidence>
<keyword evidence="3" id="KW-1185">Reference proteome</keyword>
<comment type="caution">
    <text evidence="2">The sequence shown here is derived from an EMBL/GenBank/DDBJ whole genome shotgun (WGS) entry which is preliminary data.</text>
</comment>
<dbReference type="STRING" id="4795.A0A225V5W9"/>
<dbReference type="PANTHER" id="PTHR46599:SF3">
    <property type="entry name" value="PIGGYBAC TRANSPOSABLE ELEMENT-DERIVED PROTEIN 4"/>
    <property type="match status" value="1"/>
</dbReference>
<dbReference type="PANTHER" id="PTHR46599">
    <property type="entry name" value="PIGGYBAC TRANSPOSABLE ELEMENT-DERIVED PROTEIN 4"/>
    <property type="match status" value="1"/>
</dbReference>
<dbReference type="OrthoDB" id="127041at2759"/>
<accession>A0A225V5W9</accession>
<dbReference type="InterPro" id="IPR029526">
    <property type="entry name" value="PGBD"/>
</dbReference>
<name>A0A225V5W9_9STRA</name>
<sequence>MSRDRFEDIARYMLFNDNAKQSESDDRACKIRPVIQVLQKTFFRGYRMGPKISFDEGMVARHRIVVNPKLCCS</sequence>
<evidence type="ECO:0000313" key="2">
    <source>
        <dbReference type="EMBL" id="OWZ00167.1"/>
    </source>
</evidence>
<dbReference type="Proteomes" id="UP000198211">
    <property type="component" value="Unassembled WGS sequence"/>
</dbReference>